<dbReference type="InterPro" id="IPR036514">
    <property type="entry name" value="SGNH_hydro_sf"/>
</dbReference>
<comment type="caution">
    <text evidence="1">The sequence shown here is derived from an EMBL/GenBank/DDBJ whole genome shotgun (WGS) entry which is preliminary data.</text>
</comment>
<dbReference type="Gene3D" id="3.40.50.1110">
    <property type="entry name" value="SGNH hydrolase"/>
    <property type="match status" value="1"/>
</dbReference>
<name>A0ABX1G7G7_9MICC</name>
<reference evidence="1 2" key="1">
    <citation type="submission" date="2020-04" db="EMBL/GenBank/DDBJ databases">
        <title>Paeniglutamicibacter sp. ANT13_2, a novel actinomycete isolated from sediment in Antarctica.</title>
        <authorList>
            <person name="Sakdapetsiri C."/>
            <person name="Pinyakong O."/>
        </authorList>
    </citation>
    <scope>NUCLEOTIDE SEQUENCE [LARGE SCALE GENOMIC DNA]</scope>
    <source>
        <strain evidence="1 2">ANT13_2</strain>
    </source>
</reference>
<dbReference type="EMBL" id="JAAWVT010000009">
    <property type="protein sequence ID" value="NKG22197.1"/>
    <property type="molecule type" value="Genomic_DNA"/>
</dbReference>
<evidence type="ECO:0000313" key="2">
    <source>
        <dbReference type="Proteomes" id="UP000746595"/>
    </source>
</evidence>
<dbReference type="Proteomes" id="UP000746595">
    <property type="component" value="Unassembled WGS sequence"/>
</dbReference>
<proteinExistence type="predicted"/>
<evidence type="ECO:0000313" key="1">
    <source>
        <dbReference type="EMBL" id="NKG22197.1"/>
    </source>
</evidence>
<dbReference type="RefSeq" id="WP_168152988.1">
    <property type="nucleotide sequence ID" value="NZ_JAAWVT010000009.1"/>
</dbReference>
<protein>
    <recommendedName>
        <fullName evidence="3">SGNH/GDSL hydrolase family protein</fullName>
    </recommendedName>
</protein>
<organism evidence="1 2">
    <name type="scientific">Paeniglutamicibacter terrestris</name>
    <dbReference type="NCBI Taxonomy" id="2723403"/>
    <lineage>
        <taxon>Bacteria</taxon>
        <taxon>Bacillati</taxon>
        <taxon>Actinomycetota</taxon>
        <taxon>Actinomycetes</taxon>
        <taxon>Micrococcales</taxon>
        <taxon>Micrococcaceae</taxon>
        <taxon>Paeniglutamicibacter</taxon>
    </lineage>
</organism>
<sequence length="639" mass="68478">MAANYIIVGNNRGPRGLKGDSGTGAEDALKFKNSVPAGALTTWTGLANDGIYRLPTQAFVDGIAERPYGAGPGQVTITPVGSTTSTVVWAELGDLGRTWERTISTVPANTSGWKLRPQAKRVGTALTCAQGGGVTTAIDVGHALPYTTAVRVPRWRIHFRNYNDRSGVAYTGALTIMGISIGEMVRISNGDAFGAFLTGTGKNIVGNSGIQTPSTGSEYVTPWVDDYPLEIERDYVIRYGYTSAAQNNHLAQGGGWSLTGGSVAVNTPNPPMTQVQESPLDVWIEVEVPENTPVHAYFGTSLTVGQSAALPVYDSWASRHARANRAIPMFYAHSGTAMTEWTSTLAWKFNKYISSLYKIARPTTLYWDMWSNDVFAAGVTLANLITRFNTTFPLISSVTTKNVVMLTCLPRHDASAAQETVRQQLNKWIKDTLPGGALMVLDAAEAITDPNGKQLDKRWSASTVDIHLSSAGYARFASAAVGAILDTGQRYTVSETAGRAVRIWDYVNGREQLVYGESGLRDITALAPNVTSGKLYLSRSRDEVSLVFSDVAMSGATGSAYDMLAAGGIPVGFRPPITHWYNGVDGPPGLRRVGVASSGWVPVYLSPVPGDFYRGKVSWSTQQAWPTSLPGTAVGTIPN</sequence>
<accession>A0ABX1G7G7</accession>
<evidence type="ECO:0008006" key="3">
    <source>
        <dbReference type="Google" id="ProtNLM"/>
    </source>
</evidence>
<keyword evidence="2" id="KW-1185">Reference proteome</keyword>
<dbReference type="SUPFAM" id="SSF52266">
    <property type="entry name" value="SGNH hydrolase"/>
    <property type="match status" value="1"/>
</dbReference>
<gene>
    <name evidence="1" type="ORF">HED64_15980</name>
</gene>